<proteinExistence type="predicted"/>
<dbReference type="PANTHER" id="PTHR20974:SF0">
    <property type="entry name" value="UPF0585 PROTEIN CG18661"/>
    <property type="match status" value="1"/>
</dbReference>
<name>A0A0R2SDH4_9GAMM</name>
<dbReference type="EMBL" id="LIBB01000043">
    <property type="protein sequence ID" value="KRO72830.1"/>
    <property type="molecule type" value="Genomic_DNA"/>
</dbReference>
<dbReference type="AlphaFoldDB" id="A0A0R2SDH4"/>
<evidence type="ECO:0000313" key="1">
    <source>
        <dbReference type="EMBL" id="KRO72830.1"/>
    </source>
</evidence>
<gene>
    <name evidence="1" type="ORF">ABR69_10070</name>
</gene>
<reference evidence="1 2" key="1">
    <citation type="submission" date="2015-10" db="EMBL/GenBank/DDBJ databases">
        <title>Metagenome-Assembled Genomes uncover a global brackish microbiome.</title>
        <authorList>
            <person name="Hugerth L.W."/>
            <person name="Larsson J."/>
            <person name="Alneberg J."/>
            <person name="Lindh M.V."/>
            <person name="Legrand C."/>
            <person name="Pinhassi J."/>
            <person name="Andersson A.F."/>
        </authorList>
    </citation>
    <scope>NUCLEOTIDE SEQUENCE [LARGE SCALE GENOMIC DNA]</scope>
    <source>
        <strain evidence="1">BACL4 MAG-120507-bin80</strain>
    </source>
</reference>
<dbReference type="Gene3D" id="3.40.50.150">
    <property type="entry name" value="Vaccinia Virus protein VP39"/>
    <property type="match status" value="1"/>
</dbReference>
<dbReference type="SUPFAM" id="SSF53335">
    <property type="entry name" value="S-adenosyl-L-methionine-dependent methyltransferases"/>
    <property type="match status" value="1"/>
</dbReference>
<sequence length="252" mass="27420">MTQPSDLPFSQSCENNKQPILAQLETLLADKRHVLEIAGGTGQHAEYFASALPHIRWQSSDIPDNVASLNTRLSLAAADNLPPALALDVDQQSWLLGTWPTAFVPPTLTQSANSSQTSQPSLLERGAFEKAIYDRLGKNAAINAGPFDALFSANSLHIMSAGSVTNFFLGAGKMLAEGALLIVYGPFNYQGKFTSPSNEEFDGWLKERNPVSGIRDFETVCSIADITNFELAHDIDMPANNRLLVWQKQAAE</sequence>
<dbReference type="InterPro" id="IPR029063">
    <property type="entry name" value="SAM-dependent_MTases_sf"/>
</dbReference>
<dbReference type="InterPro" id="IPR010342">
    <property type="entry name" value="DUF938"/>
</dbReference>
<comment type="caution">
    <text evidence="1">The sequence shown here is derived from an EMBL/GenBank/DDBJ whole genome shotgun (WGS) entry which is preliminary data.</text>
</comment>
<organism evidence="1 2">
    <name type="scientific">OM182 bacterium BACL3 MAG-120507-bin80</name>
    <dbReference type="NCBI Taxonomy" id="1655577"/>
    <lineage>
        <taxon>Bacteria</taxon>
        <taxon>Pseudomonadati</taxon>
        <taxon>Pseudomonadota</taxon>
        <taxon>Gammaproteobacteria</taxon>
        <taxon>OMG group</taxon>
        <taxon>OM182 clade</taxon>
    </lineage>
</organism>
<dbReference type="Pfam" id="PF06080">
    <property type="entry name" value="DUF938"/>
    <property type="match status" value="2"/>
</dbReference>
<evidence type="ECO:0008006" key="3">
    <source>
        <dbReference type="Google" id="ProtNLM"/>
    </source>
</evidence>
<evidence type="ECO:0000313" key="2">
    <source>
        <dbReference type="Proteomes" id="UP000051934"/>
    </source>
</evidence>
<protein>
    <recommendedName>
        <fullName evidence="3">Methylase</fullName>
    </recommendedName>
</protein>
<dbReference type="Proteomes" id="UP000051934">
    <property type="component" value="Unassembled WGS sequence"/>
</dbReference>
<dbReference type="PANTHER" id="PTHR20974">
    <property type="entry name" value="UPF0585 PROTEIN CG18661"/>
    <property type="match status" value="1"/>
</dbReference>
<accession>A0A0R2SDH4</accession>